<proteinExistence type="predicted"/>
<reference evidence="1 2" key="1">
    <citation type="journal article" date="2013" name="Genome Announc.">
        <title>Draft Genome Sequence of Rhodococcus ruber Strain BKS 20-38.</title>
        <authorList>
            <person name="Bala M."/>
            <person name="Kumar S."/>
            <person name="Raghava G.P."/>
            <person name="Mayilraj S."/>
        </authorList>
    </citation>
    <scope>NUCLEOTIDE SEQUENCE [LARGE SCALE GENOMIC DNA]</scope>
    <source>
        <strain evidence="1 2">BKS 20-38</strain>
    </source>
</reference>
<gene>
    <name evidence="1" type="ORF">G352_00752</name>
</gene>
<name>M3A331_9NOCA</name>
<evidence type="ECO:0000313" key="2">
    <source>
        <dbReference type="Proteomes" id="UP000011731"/>
    </source>
</evidence>
<sequence length="71" mass="7654">MLEVRDAGLGFGKPQVQPAEHLGDLFFQGEYVISAAVGHDDEIVRLCRPPGYADRGVKVLVSGVESLVWSA</sequence>
<evidence type="ECO:0000313" key="1">
    <source>
        <dbReference type="EMBL" id="EME67303.1"/>
    </source>
</evidence>
<dbReference type="Proteomes" id="UP000011731">
    <property type="component" value="Unassembled WGS sequence"/>
</dbReference>
<dbReference type="EMBL" id="AOEX01000010">
    <property type="protein sequence ID" value="EME67303.1"/>
    <property type="molecule type" value="Genomic_DNA"/>
</dbReference>
<organism evidence="1 2">
    <name type="scientific">Rhodococcus ruber BKS 20-38</name>
    <dbReference type="NCBI Taxonomy" id="1278076"/>
    <lineage>
        <taxon>Bacteria</taxon>
        <taxon>Bacillati</taxon>
        <taxon>Actinomycetota</taxon>
        <taxon>Actinomycetes</taxon>
        <taxon>Mycobacteriales</taxon>
        <taxon>Nocardiaceae</taxon>
        <taxon>Rhodococcus</taxon>
    </lineage>
</organism>
<accession>M3A331</accession>
<dbReference type="PATRIC" id="fig|1278076.4.peg.152"/>
<keyword evidence="2" id="KW-1185">Reference proteome</keyword>
<comment type="caution">
    <text evidence="1">The sequence shown here is derived from an EMBL/GenBank/DDBJ whole genome shotgun (WGS) entry which is preliminary data.</text>
</comment>
<protein>
    <submittedName>
        <fullName evidence="1">Uncharacterized protein</fullName>
    </submittedName>
</protein>
<dbReference type="AlphaFoldDB" id="M3A331"/>